<comment type="catalytic activity">
    <reaction evidence="5 6">
        <text>holo-[ACP] + malonyl-CoA = malonyl-[ACP] + CoA</text>
        <dbReference type="Rhea" id="RHEA:41792"/>
        <dbReference type="Rhea" id="RHEA-COMP:9623"/>
        <dbReference type="Rhea" id="RHEA-COMP:9685"/>
        <dbReference type="ChEBI" id="CHEBI:57287"/>
        <dbReference type="ChEBI" id="CHEBI:57384"/>
        <dbReference type="ChEBI" id="CHEBI:64479"/>
        <dbReference type="ChEBI" id="CHEBI:78449"/>
        <dbReference type="EC" id="2.3.1.39"/>
    </reaction>
</comment>
<dbReference type="PIRSF" id="PIRSF000446">
    <property type="entry name" value="Mct"/>
    <property type="match status" value="1"/>
</dbReference>
<keyword evidence="4 6" id="KW-0012">Acyltransferase</keyword>
<dbReference type="InterPro" id="IPR016035">
    <property type="entry name" value="Acyl_Trfase/lysoPLipase"/>
</dbReference>
<evidence type="ECO:0000256" key="3">
    <source>
        <dbReference type="ARBA" id="ARBA00022679"/>
    </source>
</evidence>
<dbReference type="SUPFAM" id="SSF52151">
    <property type="entry name" value="FabD/lysophospholipase-like"/>
    <property type="match status" value="1"/>
</dbReference>
<dbReference type="EMBL" id="CP074126">
    <property type="protein sequence ID" value="QUS57527.1"/>
    <property type="molecule type" value="Genomic_DNA"/>
</dbReference>
<dbReference type="PANTHER" id="PTHR42681">
    <property type="entry name" value="MALONYL-COA-ACYL CARRIER PROTEIN TRANSACYLASE, MITOCHONDRIAL"/>
    <property type="match status" value="1"/>
</dbReference>
<dbReference type="InterPro" id="IPR004410">
    <property type="entry name" value="Malonyl_CoA-ACP_transAc_FabD"/>
</dbReference>
<dbReference type="PANTHER" id="PTHR42681:SF1">
    <property type="entry name" value="MALONYL-COA-ACYL CARRIER PROTEIN TRANSACYLASE, MITOCHONDRIAL"/>
    <property type="match status" value="1"/>
</dbReference>
<name>A0ABX8ATI7_9HYPH</name>
<evidence type="ECO:0000256" key="6">
    <source>
        <dbReference type="PIRNR" id="PIRNR000446"/>
    </source>
</evidence>
<dbReference type="InterPro" id="IPR014043">
    <property type="entry name" value="Acyl_transferase_dom"/>
</dbReference>
<evidence type="ECO:0000313" key="9">
    <source>
        <dbReference type="Proteomes" id="UP000680706"/>
    </source>
</evidence>
<dbReference type="Pfam" id="PF00698">
    <property type="entry name" value="Acyl_transf_1"/>
    <property type="match status" value="1"/>
</dbReference>
<evidence type="ECO:0000256" key="5">
    <source>
        <dbReference type="ARBA" id="ARBA00048462"/>
    </source>
</evidence>
<dbReference type="Proteomes" id="UP000680706">
    <property type="component" value="Chromosome"/>
</dbReference>
<dbReference type="Gene3D" id="3.30.70.250">
    <property type="entry name" value="Malonyl-CoA ACP transacylase, ACP-binding"/>
    <property type="match status" value="1"/>
</dbReference>
<dbReference type="RefSeq" id="WP_075697273.1">
    <property type="nucleotide sequence ID" value="NZ_CP074126.1"/>
</dbReference>
<reference evidence="8 9" key="1">
    <citation type="journal article" date="2021" name="Angew. Chem. Int. Ed. Engl.">
        <title>A novel family of nonribosomal peptides modulate collective behavior in Pseudovibrio bacteria isolated from marine sponges.</title>
        <authorList>
            <person name="Ioca L.P."/>
            <person name="Dai Y."/>
            <person name="Kunakom S."/>
            <person name="Diaz-Espinosa J."/>
            <person name="Krunic A."/>
            <person name="Crnkovic C.M."/>
            <person name="Orjala J."/>
            <person name="Sanchez L.M."/>
            <person name="Ferreira A.G."/>
            <person name="Berlinck R.G.S."/>
            <person name="Eustaquio A.S."/>
        </authorList>
    </citation>
    <scope>NUCLEOTIDE SEQUENCE [LARGE SCALE GENOMIC DNA]</scope>
    <source>
        <strain evidence="8 9">Ab134</strain>
    </source>
</reference>
<dbReference type="SMART" id="SM00827">
    <property type="entry name" value="PKS_AT"/>
    <property type="match status" value="1"/>
</dbReference>
<keyword evidence="9" id="KW-1185">Reference proteome</keyword>
<gene>
    <name evidence="8" type="primary">fabD</name>
    <name evidence="8" type="ORF">KGB56_09135</name>
</gene>
<dbReference type="SUPFAM" id="SSF55048">
    <property type="entry name" value="Probable ACP-binding domain of malonyl-CoA ACP transacylase"/>
    <property type="match status" value="1"/>
</dbReference>
<evidence type="ECO:0000313" key="8">
    <source>
        <dbReference type="EMBL" id="QUS57527.1"/>
    </source>
</evidence>
<evidence type="ECO:0000256" key="2">
    <source>
        <dbReference type="ARBA" id="ARBA00018953"/>
    </source>
</evidence>
<protein>
    <recommendedName>
        <fullName evidence="2 6">Malonyl CoA-acyl carrier protein transacylase</fullName>
        <ecNumber evidence="1 6">2.3.1.39</ecNumber>
    </recommendedName>
</protein>
<dbReference type="Gene3D" id="3.40.366.10">
    <property type="entry name" value="Malonyl-Coenzyme A Acyl Carrier Protein, domain 2"/>
    <property type="match status" value="1"/>
</dbReference>
<feature type="domain" description="Malonyl-CoA:ACP transacylase (MAT)" evidence="7">
    <location>
        <begin position="6"/>
        <end position="312"/>
    </location>
</feature>
<organism evidence="8 9">
    <name type="scientific">Pseudovibrio brasiliensis</name>
    <dbReference type="NCBI Taxonomy" id="1898042"/>
    <lineage>
        <taxon>Bacteria</taxon>
        <taxon>Pseudomonadati</taxon>
        <taxon>Pseudomonadota</taxon>
        <taxon>Alphaproteobacteria</taxon>
        <taxon>Hyphomicrobiales</taxon>
        <taxon>Stappiaceae</taxon>
        <taxon>Pseudovibrio</taxon>
    </lineage>
</organism>
<dbReference type="NCBIfam" id="TIGR00128">
    <property type="entry name" value="fabD"/>
    <property type="match status" value="1"/>
</dbReference>
<dbReference type="GO" id="GO:0004314">
    <property type="term" value="F:[acyl-carrier-protein] S-malonyltransferase activity"/>
    <property type="evidence" value="ECO:0007669"/>
    <property type="project" value="UniProtKB-EC"/>
</dbReference>
<dbReference type="InterPro" id="IPR001227">
    <property type="entry name" value="Ac_transferase_dom_sf"/>
</dbReference>
<dbReference type="EC" id="2.3.1.39" evidence="1 6"/>
<evidence type="ECO:0000256" key="4">
    <source>
        <dbReference type="ARBA" id="ARBA00023315"/>
    </source>
</evidence>
<accession>A0ABX8ATI7</accession>
<evidence type="ECO:0000259" key="7">
    <source>
        <dbReference type="SMART" id="SM00827"/>
    </source>
</evidence>
<comment type="similarity">
    <text evidence="6">Belongs to the fabD family.</text>
</comment>
<sequence>MTIAFTFPGQGSQTVGMGKELANTFPEARAVFEEVDAALGQSLTKIMWEGPADELTLTANTQPALMAVSLATMRVLEAKGVDLSKAASFVAGHSLGEYSALAAAGSLSIADAARLLRIRGDAMQKAVPVGEGAMAALLGLDFDQAMEVAQEAAQGEVCQAANDNATGQVVVSGHKAAVERACEIAKGKGARRAVLLPVSAPFHCSLMQPAADAMAKALAEVEIKAPAVPLIANVLAAPITDPEEIRTRLVEQVTGTVRWRESVSWMADNGVTTLVEIGTGKVLTGMVRRIVKSLEGVAVNTAEDIDALVARLEGAES</sequence>
<proteinExistence type="inferred from homology"/>
<dbReference type="InterPro" id="IPR024925">
    <property type="entry name" value="Malonyl_CoA-ACP_transAc"/>
</dbReference>
<dbReference type="InterPro" id="IPR050858">
    <property type="entry name" value="Mal-CoA-ACP_Trans/PKS_FabD"/>
</dbReference>
<keyword evidence="3 6" id="KW-0808">Transferase</keyword>
<evidence type="ECO:0000256" key="1">
    <source>
        <dbReference type="ARBA" id="ARBA00013258"/>
    </source>
</evidence>
<dbReference type="InterPro" id="IPR016036">
    <property type="entry name" value="Malonyl_transacylase_ACP-bd"/>
</dbReference>